<comment type="similarity">
    <text evidence="3 17">Belongs to the complex I subunit 5 family.</text>
</comment>
<evidence type="ECO:0000259" key="18">
    <source>
        <dbReference type="Pfam" id="PF00361"/>
    </source>
</evidence>
<dbReference type="AlphaFoldDB" id="A0A0B5EDX6"/>
<dbReference type="NCBIfam" id="TIGR01974">
    <property type="entry name" value="NDH_I_L"/>
    <property type="match status" value="1"/>
</dbReference>
<keyword evidence="7 17" id="KW-0874">Quinone</keyword>
<dbReference type="GO" id="GO:0042773">
    <property type="term" value="P:ATP synthesis coupled electron transport"/>
    <property type="evidence" value="ECO:0007669"/>
    <property type="project" value="InterPro"/>
</dbReference>
<evidence type="ECO:0000256" key="3">
    <source>
        <dbReference type="ARBA" id="ARBA00008200"/>
    </source>
</evidence>
<evidence type="ECO:0000256" key="10">
    <source>
        <dbReference type="ARBA" id="ARBA00022967"/>
    </source>
</evidence>
<dbReference type="PRINTS" id="PR01434">
    <property type="entry name" value="NADHDHGNASE5"/>
</dbReference>
<comment type="catalytic activity">
    <reaction evidence="15 17">
        <text>a plastoquinone + NADPH + (n+1) H(+)(in) = a plastoquinol + NADP(+) + n H(+)(out)</text>
        <dbReference type="Rhea" id="RHEA:42612"/>
        <dbReference type="Rhea" id="RHEA-COMP:9561"/>
        <dbReference type="Rhea" id="RHEA-COMP:9562"/>
        <dbReference type="ChEBI" id="CHEBI:15378"/>
        <dbReference type="ChEBI" id="CHEBI:17757"/>
        <dbReference type="ChEBI" id="CHEBI:57783"/>
        <dbReference type="ChEBI" id="CHEBI:58349"/>
        <dbReference type="ChEBI" id="CHEBI:62192"/>
    </reaction>
</comment>
<evidence type="ECO:0000256" key="7">
    <source>
        <dbReference type="ARBA" id="ARBA00022719"/>
    </source>
</evidence>
<organism evidence="21">
    <name type="scientific">Plagiogyria glauca</name>
    <dbReference type="NCBI Taxonomy" id="361663"/>
    <lineage>
        <taxon>Eukaryota</taxon>
        <taxon>Viridiplantae</taxon>
        <taxon>Streptophyta</taxon>
        <taxon>Embryophyta</taxon>
        <taxon>Tracheophyta</taxon>
        <taxon>Polypodiopsida</taxon>
        <taxon>Polypodiidae</taxon>
        <taxon>Cyatheales</taxon>
        <taxon>Plagiogyriaceae</taxon>
        <taxon>Plagiogyria</taxon>
    </lineage>
</organism>
<feature type="transmembrane region" description="Helical" evidence="17">
    <location>
        <begin position="264"/>
        <end position="283"/>
    </location>
</feature>
<evidence type="ECO:0000256" key="13">
    <source>
        <dbReference type="ARBA" id="ARBA00023078"/>
    </source>
</evidence>
<dbReference type="Pfam" id="PF00361">
    <property type="entry name" value="Proton_antipo_M"/>
    <property type="match status" value="1"/>
</dbReference>
<evidence type="ECO:0000256" key="1">
    <source>
        <dbReference type="ARBA" id="ARBA00004059"/>
    </source>
</evidence>
<proteinExistence type="inferred from homology"/>
<evidence type="ECO:0000256" key="4">
    <source>
        <dbReference type="ARBA" id="ARBA00011199"/>
    </source>
</evidence>
<dbReference type="Pfam" id="PF00662">
    <property type="entry name" value="Proton_antipo_N"/>
    <property type="match status" value="1"/>
</dbReference>
<dbReference type="InterPro" id="IPR001750">
    <property type="entry name" value="ND/Mrp_TM"/>
</dbReference>
<feature type="transmembrane region" description="Helical" evidence="17">
    <location>
        <begin position="83"/>
        <end position="111"/>
    </location>
</feature>
<dbReference type="GO" id="GO:0048038">
    <property type="term" value="F:quinone binding"/>
    <property type="evidence" value="ECO:0007669"/>
    <property type="project" value="UniProtKB-KW"/>
</dbReference>
<feature type="transmembrane region" description="Helical" evidence="17">
    <location>
        <begin position="43"/>
        <end position="63"/>
    </location>
</feature>
<evidence type="ECO:0000256" key="8">
    <source>
        <dbReference type="ARBA" id="ARBA00022857"/>
    </source>
</evidence>
<dbReference type="InterPro" id="IPR018393">
    <property type="entry name" value="NADHpl_OxRdtase_5_subgr"/>
</dbReference>
<protein>
    <recommendedName>
        <fullName evidence="5 17">NAD(P)H-quinone oxidoreductase subunit 5, chloroplastic</fullName>
        <ecNumber evidence="17">7.1.1.-</ecNumber>
    </recommendedName>
    <alternativeName>
        <fullName evidence="17">NADH-plastoquinone oxidoreductase subunit 5</fullName>
    </alternativeName>
</protein>
<dbReference type="InterPro" id="IPR003945">
    <property type="entry name" value="NU5C-like"/>
</dbReference>
<feature type="transmembrane region" description="Helical" evidence="17">
    <location>
        <begin position="149"/>
        <end position="169"/>
    </location>
</feature>
<evidence type="ECO:0000256" key="16">
    <source>
        <dbReference type="ARBA" id="ARBA00048026"/>
    </source>
</evidence>
<evidence type="ECO:0000256" key="17">
    <source>
        <dbReference type="RuleBase" id="RU364062"/>
    </source>
</evidence>
<keyword evidence="17 21" id="KW-0150">Chloroplast</keyword>
<feature type="transmembrane region" description="Helical" evidence="17">
    <location>
        <begin position="295"/>
        <end position="313"/>
    </location>
</feature>
<dbReference type="PANTHER" id="PTHR42829">
    <property type="entry name" value="NADH-UBIQUINONE OXIDOREDUCTASE CHAIN 5"/>
    <property type="match status" value="1"/>
</dbReference>
<evidence type="ECO:0000313" key="21">
    <source>
        <dbReference type="EMBL" id="AJE61689.1"/>
    </source>
</evidence>
<keyword evidence="11 17" id="KW-1133">Transmembrane helix</keyword>
<reference evidence="21" key="1">
    <citation type="submission" date="2014-11" db="EMBL/GenBank/DDBJ databases">
        <title>An exploration of fern genomes.</title>
        <authorList>
            <person name="Marchant D.B."/>
            <person name="Der J.P."/>
            <person name="Sessa E.B."/>
            <person name="Wolf P.G."/>
        </authorList>
    </citation>
    <scope>NUCLEOTIDE SEQUENCE</scope>
</reference>
<evidence type="ECO:0000256" key="15">
    <source>
        <dbReference type="ARBA" id="ARBA00047726"/>
    </source>
</evidence>
<comment type="function">
    <text evidence="1 17">NDH shuttles electrons from NAD(P)H:plastoquinone, via FMN and iron-sulfur (Fe-S) centers, to quinones in the photosynthetic chain and possibly in a chloroplast respiratory chain. The immediate electron acceptor for the enzyme in this species is believed to be plastoquinone. Couples the redox reaction to proton translocation, and thus conserves the redox energy in a proton gradient.</text>
</comment>
<comment type="subunit">
    <text evidence="4 17">NDH is composed of at least 16 different subunits, 5 of which are encoded in the nucleus.</text>
</comment>
<comment type="subcellular location">
    <subcellularLocation>
        <location evidence="2 17">Plastid</location>
        <location evidence="2 17">Chloroplast thylakoid membrane</location>
        <topology evidence="2 17">Multi-pass membrane protein</topology>
    </subcellularLocation>
</comment>
<evidence type="ECO:0000256" key="12">
    <source>
        <dbReference type="ARBA" id="ARBA00023027"/>
    </source>
</evidence>
<keyword evidence="13 17" id="KW-0793">Thylakoid</keyword>
<keyword evidence="6 17" id="KW-0812">Transmembrane</keyword>
<feature type="domain" description="NADH-Ubiquinone oxidoreductase (complex I) chain 5 N-terminal" evidence="19">
    <location>
        <begin position="77"/>
        <end position="127"/>
    </location>
</feature>
<evidence type="ECO:0000256" key="9">
    <source>
        <dbReference type="ARBA" id="ARBA00022957"/>
    </source>
</evidence>
<keyword evidence="9 17" id="KW-0618">Plastoquinone</keyword>
<dbReference type="EMBL" id="KP136831">
    <property type="protein sequence ID" value="AJE61689.1"/>
    <property type="molecule type" value="Genomic_DNA"/>
</dbReference>
<keyword evidence="10" id="KW-1278">Translocase</keyword>
<dbReference type="GO" id="GO:0015990">
    <property type="term" value="P:electron transport coupled proton transport"/>
    <property type="evidence" value="ECO:0007669"/>
    <property type="project" value="TreeGrafter"/>
</dbReference>
<dbReference type="Gene3D" id="1.20.5.2700">
    <property type="match status" value="1"/>
</dbReference>
<name>A0A0B5EDX6_9MONI</name>
<accession>A0A0B5EDX6</accession>
<evidence type="ECO:0000256" key="6">
    <source>
        <dbReference type="ARBA" id="ARBA00022692"/>
    </source>
</evidence>
<feature type="transmembrane region" description="Helical" evidence="17">
    <location>
        <begin position="12"/>
        <end position="31"/>
    </location>
</feature>
<feature type="transmembrane region" description="Helical" evidence="17">
    <location>
        <begin position="433"/>
        <end position="453"/>
    </location>
</feature>
<dbReference type="PRINTS" id="PR01435">
    <property type="entry name" value="NPOXDRDTASE5"/>
</dbReference>
<evidence type="ECO:0000256" key="2">
    <source>
        <dbReference type="ARBA" id="ARBA00004454"/>
    </source>
</evidence>
<evidence type="ECO:0000256" key="14">
    <source>
        <dbReference type="ARBA" id="ARBA00023136"/>
    </source>
</evidence>
<dbReference type="InterPro" id="IPR001516">
    <property type="entry name" value="Proton_antipo_N"/>
</dbReference>
<dbReference type="InterPro" id="IPR002128">
    <property type="entry name" value="NADH_UbQ_OxRdtase_chlpt_su5_C"/>
</dbReference>
<dbReference type="GO" id="GO:0008137">
    <property type="term" value="F:NADH dehydrogenase (ubiquinone) activity"/>
    <property type="evidence" value="ECO:0007669"/>
    <property type="project" value="InterPro"/>
</dbReference>
<keyword evidence="17 21" id="KW-0934">Plastid</keyword>
<keyword evidence="17" id="KW-0813">Transport</keyword>
<dbReference type="EC" id="7.1.1.-" evidence="17"/>
<feature type="domain" description="NADH:ubiquinone/plastoquinone oxidoreductase chloroplast chain 5 C-terminal" evidence="20">
    <location>
        <begin position="450"/>
        <end position="682"/>
    </location>
</feature>
<comment type="caution">
    <text evidence="17">Lacks conserved residue(s) required for the propagation of feature annotation.</text>
</comment>
<comment type="catalytic activity">
    <reaction evidence="16 17">
        <text>a plastoquinone + NADH + (n+1) H(+)(in) = a plastoquinol + NAD(+) + n H(+)(out)</text>
        <dbReference type="Rhea" id="RHEA:42608"/>
        <dbReference type="Rhea" id="RHEA-COMP:9561"/>
        <dbReference type="Rhea" id="RHEA-COMP:9562"/>
        <dbReference type="ChEBI" id="CHEBI:15378"/>
        <dbReference type="ChEBI" id="CHEBI:17757"/>
        <dbReference type="ChEBI" id="CHEBI:57540"/>
        <dbReference type="ChEBI" id="CHEBI:57945"/>
        <dbReference type="ChEBI" id="CHEBI:62192"/>
    </reaction>
</comment>
<evidence type="ECO:0000259" key="20">
    <source>
        <dbReference type="Pfam" id="PF01010"/>
    </source>
</evidence>
<dbReference type="GO" id="GO:0003954">
    <property type="term" value="F:NADH dehydrogenase activity"/>
    <property type="evidence" value="ECO:0007669"/>
    <property type="project" value="TreeGrafter"/>
</dbReference>
<keyword evidence="12 17" id="KW-0520">NAD</keyword>
<evidence type="ECO:0000259" key="19">
    <source>
        <dbReference type="Pfam" id="PF00662"/>
    </source>
</evidence>
<sequence length="736" mass="79831">MFVESPYEYAWVVPSCPLVASGSTGLVSFFLPKATKGLRRSCAALSVPSLTVATFISSISFWQQNAGHSTQQYLWSWILTSDISLKIGFLIDPLTLIMSILVTTVGTSVTIYSDSYTCHDQGYARFFTYLSLFTASMLGLVFSPNLIQIYVFRELVGMCSYLLIGFWFARPSAANACQKAFVTNRIGDFGLLLGISGIYWITGSFEICELCDRFIGLTSSGSVNPILANIIALPPFSGPVAKSAQFPLHIWLPDATEGPTPISALIHAATMVAAGIYFVARILNLIEVLPLSMGVISWVGGTTALLGATLALTQRDLKRGLAHSTMSQLGYTVLALGIGAYRSASFHPITHAYSKASSFLGSGSVIHSMEKVVGYSPIKSQDMPLTGGSRKRMPITGTTFFSGTLSPCGIPPLACFWSKDEITAESRLCSSSLGWVASITAGFTASYMFRIYLLTFEGNFRANRMSHTNFGTSRLPGSSISLWGETQTESAIEETTDAPPSAQKAEVAETVSIAYFAEENPSHGNIVRTDAYDSPHPEESDFAMPPPLIVLLIPTSLAGLIGANFVQKETGLDSLSEWLIPLIVPDKYHGNLIELLIDSIGSVSLSVLGISISYVAYGPNNFCELKKHRHFKNSKFIDENLLSSFGHFIQNWSLNRGYIDYYYNVYLVKTMVFLSKSVLFFDQWIIDGIINGTGVSSLFGGEGARYGGSGRISYYSFGSITGIAPSPLTVLAFPVT</sequence>
<evidence type="ECO:0000256" key="5">
    <source>
        <dbReference type="ARBA" id="ARBA00018648"/>
    </source>
</evidence>
<keyword evidence="8 17" id="KW-0521">NADP</keyword>
<keyword evidence="14 17" id="KW-0472">Membrane</keyword>
<geneLocation type="chloroplast" evidence="21"/>
<dbReference type="PANTHER" id="PTHR42829:SF2">
    <property type="entry name" value="NADH-UBIQUINONE OXIDOREDUCTASE CHAIN 5"/>
    <property type="match status" value="1"/>
</dbReference>
<feature type="domain" description="NADH:quinone oxidoreductase/Mrp antiporter transmembrane" evidence="18">
    <location>
        <begin position="143"/>
        <end position="444"/>
    </location>
</feature>
<dbReference type="GO" id="GO:0009535">
    <property type="term" value="C:chloroplast thylakoid membrane"/>
    <property type="evidence" value="ECO:0007669"/>
    <property type="project" value="UniProtKB-SubCell"/>
</dbReference>
<evidence type="ECO:0000256" key="11">
    <source>
        <dbReference type="ARBA" id="ARBA00022989"/>
    </source>
</evidence>
<feature type="transmembrane region" description="Helical" evidence="17">
    <location>
        <begin position="123"/>
        <end position="143"/>
    </location>
</feature>
<dbReference type="Pfam" id="PF01010">
    <property type="entry name" value="Proton_antipo_C"/>
    <property type="match status" value="1"/>
</dbReference>
<gene>
    <name evidence="17 21" type="primary">ndhF</name>
    <name evidence="21" type="ORF">PJ58_098</name>
</gene>